<dbReference type="PANTHER" id="PTHR48019">
    <property type="entry name" value="SERUM RESPONSE FACTOR HOMOLOG"/>
    <property type="match status" value="1"/>
</dbReference>
<feature type="compositionally biased region" description="Polar residues" evidence="6">
    <location>
        <begin position="229"/>
        <end position="247"/>
    </location>
</feature>
<dbReference type="InterPro" id="IPR050142">
    <property type="entry name" value="MADS-box/MEF2_TF"/>
</dbReference>
<dbReference type="PROSITE" id="PS51297">
    <property type="entry name" value="K_BOX"/>
    <property type="match status" value="1"/>
</dbReference>
<evidence type="ECO:0000256" key="3">
    <source>
        <dbReference type="ARBA" id="ARBA00023125"/>
    </source>
</evidence>
<evidence type="ECO:0000259" key="7">
    <source>
        <dbReference type="PROSITE" id="PS50066"/>
    </source>
</evidence>
<dbReference type="Proteomes" id="UP000796880">
    <property type="component" value="Unassembled WGS sequence"/>
</dbReference>
<evidence type="ECO:0000256" key="4">
    <source>
        <dbReference type="ARBA" id="ARBA00023163"/>
    </source>
</evidence>
<dbReference type="InterPro" id="IPR002487">
    <property type="entry name" value="TF_Kbox"/>
</dbReference>
<keyword evidence="2" id="KW-0805">Transcription regulation</keyword>
<proteinExistence type="predicted"/>
<dbReference type="PROSITE" id="PS50066">
    <property type="entry name" value="MADS_BOX_2"/>
    <property type="match status" value="1"/>
</dbReference>
<dbReference type="CDD" id="cd00265">
    <property type="entry name" value="MADS_MEF2_like"/>
    <property type="match status" value="1"/>
</dbReference>
<dbReference type="Pfam" id="PF01486">
    <property type="entry name" value="K-box"/>
    <property type="match status" value="1"/>
</dbReference>
<dbReference type="Gene3D" id="3.40.1810.10">
    <property type="entry name" value="Transcription factor, MADS-box"/>
    <property type="match status" value="1"/>
</dbReference>
<comment type="subcellular location">
    <subcellularLocation>
        <location evidence="1">Nucleus</location>
    </subcellularLocation>
</comment>
<sequence>MGRGKIEIKKIENLNSRQVTFSKRRNGLLKKAKELSVLCDAEVAVIIFSSTGKLHEFSSTSMEHTLTRYNRGIKIEDLEPPENGHNRVKIEENTPPQQQHDHANVNTLEDEVSKLRLACMRMMGKELDNLNFKELQQLEDQLIDGVLSVKNKKEQLLLSSLGGPNYRSRRPCWIMRICAKRLPKEILFSDDPKAVSSSSLEDTDEHSDTCLQLGLSSNFHRMRKMPKTEPTSNESGVNWPQSDGTDC</sequence>
<name>A0A8K0GZC5_9ROSA</name>
<evidence type="ECO:0000313" key="10">
    <source>
        <dbReference type="Proteomes" id="UP000796880"/>
    </source>
</evidence>
<dbReference type="InterPro" id="IPR002100">
    <property type="entry name" value="TF_MADSbox"/>
</dbReference>
<keyword evidence="10" id="KW-1185">Reference proteome</keyword>
<dbReference type="PRINTS" id="PR00404">
    <property type="entry name" value="MADSDOMAIN"/>
</dbReference>
<evidence type="ECO:0000256" key="1">
    <source>
        <dbReference type="ARBA" id="ARBA00004123"/>
    </source>
</evidence>
<dbReference type="PROSITE" id="PS00350">
    <property type="entry name" value="MADS_BOX_1"/>
    <property type="match status" value="1"/>
</dbReference>
<dbReference type="InterPro" id="IPR036879">
    <property type="entry name" value="TF_MADSbox_sf"/>
</dbReference>
<feature type="region of interest" description="Disordered" evidence="6">
    <location>
        <begin position="225"/>
        <end position="247"/>
    </location>
</feature>
<comment type="caution">
    <text evidence="9">The sequence shown here is derived from an EMBL/GenBank/DDBJ whole genome shotgun (WGS) entry which is preliminary data.</text>
</comment>
<evidence type="ECO:0000259" key="8">
    <source>
        <dbReference type="PROSITE" id="PS51297"/>
    </source>
</evidence>
<dbReference type="AlphaFoldDB" id="A0A8K0GZC5"/>
<dbReference type="SMART" id="SM00432">
    <property type="entry name" value="MADS"/>
    <property type="match status" value="1"/>
</dbReference>
<evidence type="ECO:0000313" key="9">
    <source>
        <dbReference type="EMBL" id="KAF3442809.1"/>
    </source>
</evidence>
<keyword evidence="3" id="KW-0238">DNA-binding</keyword>
<feature type="domain" description="MADS-box" evidence="7">
    <location>
        <begin position="1"/>
        <end position="61"/>
    </location>
</feature>
<evidence type="ECO:0000256" key="2">
    <source>
        <dbReference type="ARBA" id="ARBA00023015"/>
    </source>
</evidence>
<dbReference type="GO" id="GO:0046983">
    <property type="term" value="F:protein dimerization activity"/>
    <property type="evidence" value="ECO:0007669"/>
    <property type="project" value="InterPro"/>
</dbReference>
<dbReference type="GO" id="GO:0045944">
    <property type="term" value="P:positive regulation of transcription by RNA polymerase II"/>
    <property type="evidence" value="ECO:0007669"/>
    <property type="project" value="InterPro"/>
</dbReference>
<dbReference type="GO" id="GO:0003700">
    <property type="term" value="F:DNA-binding transcription factor activity"/>
    <property type="evidence" value="ECO:0007669"/>
    <property type="project" value="InterPro"/>
</dbReference>
<feature type="domain" description="K-box" evidence="8">
    <location>
        <begin position="98"/>
        <end position="206"/>
    </location>
</feature>
<dbReference type="SUPFAM" id="SSF55455">
    <property type="entry name" value="SRF-like"/>
    <property type="match status" value="1"/>
</dbReference>
<dbReference type="EMBL" id="VOIH02000007">
    <property type="protein sequence ID" value="KAF3442809.1"/>
    <property type="molecule type" value="Genomic_DNA"/>
</dbReference>
<accession>A0A8K0GZC5</accession>
<dbReference type="OrthoDB" id="1898716at2759"/>
<evidence type="ECO:0008006" key="11">
    <source>
        <dbReference type="Google" id="ProtNLM"/>
    </source>
</evidence>
<dbReference type="GO" id="GO:0000977">
    <property type="term" value="F:RNA polymerase II transcription regulatory region sequence-specific DNA binding"/>
    <property type="evidence" value="ECO:0007669"/>
    <property type="project" value="InterPro"/>
</dbReference>
<reference evidence="9" key="1">
    <citation type="submission" date="2020-03" db="EMBL/GenBank/DDBJ databases">
        <title>A high-quality chromosome-level genome assembly of a woody plant with both climbing and erect habits, Rhamnella rubrinervis.</title>
        <authorList>
            <person name="Lu Z."/>
            <person name="Yang Y."/>
            <person name="Zhu X."/>
            <person name="Sun Y."/>
        </authorList>
    </citation>
    <scope>NUCLEOTIDE SEQUENCE</scope>
    <source>
        <strain evidence="9">BYM</strain>
        <tissue evidence="9">Leaf</tissue>
    </source>
</reference>
<organism evidence="9 10">
    <name type="scientific">Rhamnella rubrinervis</name>
    <dbReference type="NCBI Taxonomy" id="2594499"/>
    <lineage>
        <taxon>Eukaryota</taxon>
        <taxon>Viridiplantae</taxon>
        <taxon>Streptophyta</taxon>
        <taxon>Embryophyta</taxon>
        <taxon>Tracheophyta</taxon>
        <taxon>Spermatophyta</taxon>
        <taxon>Magnoliopsida</taxon>
        <taxon>eudicotyledons</taxon>
        <taxon>Gunneridae</taxon>
        <taxon>Pentapetalae</taxon>
        <taxon>rosids</taxon>
        <taxon>fabids</taxon>
        <taxon>Rosales</taxon>
        <taxon>Rhamnaceae</taxon>
        <taxon>rhamnoid group</taxon>
        <taxon>Rhamneae</taxon>
        <taxon>Rhamnella</taxon>
    </lineage>
</organism>
<dbReference type="InterPro" id="IPR033896">
    <property type="entry name" value="MEF2-like_N"/>
</dbReference>
<dbReference type="Pfam" id="PF00319">
    <property type="entry name" value="SRF-TF"/>
    <property type="match status" value="1"/>
</dbReference>
<protein>
    <recommendedName>
        <fullName evidence="11">Agamous-like MADS-box protein AGL18</fullName>
    </recommendedName>
</protein>
<gene>
    <name evidence="9" type="ORF">FNV43_RR16726</name>
</gene>
<evidence type="ECO:0000256" key="5">
    <source>
        <dbReference type="ARBA" id="ARBA00023242"/>
    </source>
</evidence>
<evidence type="ECO:0000256" key="6">
    <source>
        <dbReference type="SAM" id="MobiDB-lite"/>
    </source>
</evidence>
<dbReference type="FunFam" id="3.40.1810.10:FF:000003">
    <property type="entry name" value="MADS-box transcription factor MADS-MC"/>
    <property type="match status" value="1"/>
</dbReference>
<dbReference type="GO" id="GO:0005634">
    <property type="term" value="C:nucleus"/>
    <property type="evidence" value="ECO:0007669"/>
    <property type="project" value="UniProtKB-SubCell"/>
</dbReference>
<keyword evidence="5" id="KW-0539">Nucleus</keyword>
<keyword evidence="4" id="KW-0804">Transcription</keyword>